<name>A0ACB0Z7U8_MELEN</name>
<comment type="caution">
    <text evidence="1">The sequence shown here is derived from an EMBL/GenBank/DDBJ whole genome shotgun (WGS) entry which is preliminary data.</text>
</comment>
<evidence type="ECO:0000313" key="2">
    <source>
        <dbReference type="Proteomes" id="UP001497535"/>
    </source>
</evidence>
<organism evidence="1 2">
    <name type="scientific">Meloidogyne enterolobii</name>
    <name type="common">Root-knot nematode worm</name>
    <name type="synonym">Meloidogyne mayaguensis</name>
    <dbReference type="NCBI Taxonomy" id="390850"/>
    <lineage>
        <taxon>Eukaryota</taxon>
        <taxon>Metazoa</taxon>
        <taxon>Ecdysozoa</taxon>
        <taxon>Nematoda</taxon>
        <taxon>Chromadorea</taxon>
        <taxon>Rhabditida</taxon>
        <taxon>Tylenchina</taxon>
        <taxon>Tylenchomorpha</taxon>
        <taxon>Tylenchoidea</taxon>
        <taxon>Meloidogynidae</taxon>
        <taxon>Meloidogyninae</taxon>
        <taxon>Meloidogyne</taxon>
    </lineage>
</organism>
<protein>
    <submittedName>
        <fullName evidence="1">Uncharacterized protein</fullName>
    </submittedName>
</protein>
<dbReference type="EMBL" id="CAVMJV010000027">
    <property type="protein sequence ID" value="CAK5075066.1"/>
    <property type="molecule type" value="Genomic_DNA"/>
</dbReference>
<proteinExistence type="predicted"/>
<gene>
    <name evidence="1" type="ORF">MENTE1834_LOCUS21842</name>
</gene>
<accession>A0ACB0Z7U8</accession>
<dbReference type="Proteomes" id="UP001497535">
    <property type="component" value="Unassembled WGS sequence"/>
</dbReference>
<reference evidence="1" key="1">
    <citation type="submission" date="2023-11" db="EMBL/GenBank/DDBJ databases">
        <authorList>
            <person name="Poullet M."/>
        </authorList>
    </citation>
    <scope>NUCLEOTIDE SEQUENCE</scope>
    <source>
        <strain evidence="1">E1834</strain>
    </source>
</reference>
<sequence length="79" mass="9435">MPNFRIFTALSKRFLFNNYLPSKYNKRLMSTEKKTNLLFNEKSPYLLQHATNPVNWYPWGDEAFKKAKIENKPIFLSGF</sequence>
<evidence type="ECO:0000313" key="1">
    <source>
        <dbReference type="EMBL" id="CAK5075066.1"/>
    </source>
</evidence>
<keyword evidence="2" id="KW-1185">Reference proteome</keyword>